<sequence length="154" mass="17231">MEPRYRDYVHKPDFFVVLLHCTDHDDQEIREASPARTAKIIKDMAERMKTIEEKFGHLMTVNGIKGKIRKGKGKPGEAIIKAANDEGACMIVCGTRGHGKIKRAFLGSVSDYNFAASAIDHHPQLQSFTFSPCTMYPASHTEATNVNCEDGRNY</sequence>
<proteinExistence type="predicted"/>
<dbReference type="OrthoDB" id="843225at2759"/>
<dbReference type="CDD" id="cd23659">
    <property type="entry name" value="USP_At3g01520-like"/>
    <property type="match status" value="1"/>
</dbReference>
<organism evidence="2 3">
    <name type="scientific">Pomacea canaliculata</name>
    <name type="common">Golden apple snail</name>
    <dbReference type="NCBI Taxonomy" id="400727"/>
    <lineage>
        <taxon>Eukaryota</taxon>
        <taxon>Metazoa</taxon>
        <taxon>Spiralia</taxon>
        <taxon>Lophotrochozoa</taxon>
        <taxon>Mollusca</taxon>
        <taxon>Gastropoda</taxon>
        <taxon>Caenogastropoda</taxon>
        <taxon>Architaenioglossa</taxon>
        <taxon>Ampullarioidea</taxon>
        <taxon>Ampullariidae</taxon>
        <taxon>Pomacea</taxon>
    </lineage>
</organism>
<dbReference type="Proteomes" id="UP000245119">
    <property type="component" value="Linkage Group LG9"/>
</dbReference>
<feature type="domain" description="UspA" evidence="1">
    <location>
        <begin position="16"/>
        <end position="112"/>
    </location>
</feature>
<dbReference type="EMBL" id="PZQS01000009">
    <property type="protein sequence ID" value="PVD24379.1"/>
    <property type="molecule type" value="Genomic_DNA"/>
</dbReference>
<gene>
    <name evidence="2" type="ORF">C0Q70_14861</name>
</gene>
<name>A0A2T7NT83_POMCA</name>
<keyword evidence="3" id="KW-1185">Reference proteome</keyword>
<dbReference type="InterPro" id="IPR006016">
    <property type="entry name" value="UspA"/>
</dbReference>
<dbReference type="Pfam" id="PF00582">
    <property type="entry name" value="Usp"/>
    <property type="match status" value="1"/>
</dbReference>
<comment type="caution">
    <text evidence="2">The sequence shown here is derived from an EMBL/GenBank/DDBJ whole genome shotgun (WGS) entry which is preliminary data.</text>
</comment>
<dbReference type="PANTHER" id="PTHR46989:SF3">
    <property type="entry name" value="USPA DOMAIN-CONTAINING PROTEIN"/>
    <property type="match status" value="1"/>
</dbReference>
<evidence type="ECO:0000259" key="1">
    <source>
        <dbReference type="Pfam" id="PF00582"/>
    </source>
</evidence>
<dbReference type="SUPFAM" id="SSF52402">
    <property type="entry name" value="Adenine nucleotide alpha hydrolases-like"/>
    <property type="match status" value="1"/>
</dbReference>
<evidence type="ECO:0000313" key="2">
    <source>
        <dbReference type="EMBL" id="PVD24379.1"/>
    </source>
</evidence>
<accession>A0A2T7NT83</accession>
<reference evidence="2 3" key="1">
    <citation type="submission" date="2018-04" db="EMBL/GenBank/DDBJ databases">
        <title>The genome of golden apple snail Pomacea canaliculata provides insight into stress tolerance and invasive adaptation.</title>
        <authorList>
            <person name="Liu C."/>
            <person name="Liu B."/>
            <person name="Ren Y."/>
            <person name="Zhang Y."/>
            <person name="Wang H."/>
            <person name="Li S."/>
            <person name="Jiang F."/>
            <person name="Yin L."/>
            <person name="Zhang G."/>
            <person name="Qian W."/>
            <person name="Fan W."/>
        </authorList>
    </citation>
    <scope>NUCLEOTIDE SEQUENCE [LARGE SCALE GENOMIC DNA]</scope>
    <source>
        <strain evidence="2">SZHN2017</strain>
        <tissue evidence="2">Muscle</tissue>
    </source>
</reference>
<dbReference type="PANTHER" id="PTHR46989">
    <property type="entry name" value="USP DOMAIN-CONTAINING PROTEIN"/>
    <property type="match status" value="1"/>
</dbReference>
<dbReference type="AlphaFoldDB" id="A0A2T7NT83"/>
<dbReference type="InterPro" id="IPR014729">
    <property type="entry name" value="Rossmann-like_a/b/a_fold"/>
</dbReference>
<evidence type="ECO:0000313" key="3">
    <source>
        <dbReference type="Proteomes" id="UP000245119"/>
    </source>
</evidence>
<protein>
    <recommendedName>
        <fullName evidence="1">UspA domain-containing protein</fullName>
    </recommendedName>
</protein>
<dbReference type="Gene3D" id="3.40.50.620">
    <property type="entry name" value="HUPs"/>
    <property type="match status" value="1"/>
</dbReference>